<dbReference type="Proteomes" id="UP000281647">
    <property type="component" value="Unassembled WGS sequence"/>
</dbReference>
<evidence type="ECO:0000256" key="2">
    <source>
        <dbReference type="ARBA" id="ARBA00009677"/>
    </source>
</evidence>
<dbReference type="Pfam" id="PF07559">
    <property type="entry name" value="FlgE_D2"/>
    <property type="match status" value="1"/>
</dbReference>
<keyword evidence="10" id="KW-0969">Cilium</keyword>
<proteinExistence type="inferred from homology"/>
<keyword evidence="10" id="KW-0966">Cell projection</keyword>
<sequence length="440" mass="45282">MSLYGMMRTGVSGMNAQANRLSAVADNIANSSTTGYKRSSTEFASLIIPSTTGNYTSGGVTTTVRTSISQQGDLRYTSSGSDLALNGGGFFVVQGPGGGSPVLTRAGSFVPDAQGRLINSAGYQLMGYSFANGIPSAAANGFGGLEPVIISQQELVAIPTSSGVFTANLPADAAIVGPTAVPPTQAASTNAAAATYTAKSSLLTYDHLGREQLLDIYYTKTADNTWEVAVYRQADATPGTSFPYADPPGMVGTATLAFDPATGALTTSPTNLNITIPGAPAVVGPPAIPALPAQQITLDLSSMKQLGTAYTVLDADANGSAPSGIEGVQIDDDGTVYAKYENGTFKALFRIPIADVESPDMLQVLSGNVFAPTGDSGAVQMGFANEGSRGKIVSGALENSNVDIAQELTDMIESQRSYTANSKVFQTGSDLMDILVNLKR</sequence>
<feature type="domain" description="Flagellar hook protein FlgE D2" evidence="8">
    <location>
        <begin position="183"/>
        <end position="319"/>
    </location>
</feature>
<dbReference type="SUPFAM" id="SSF117143">
    <property type="entry name" value="Flagellar hook protein flgE"/>
    <property type="match status" value="1"/>
</dbReference>
<gene>
    <name evidence="10" type="ORF">EET67_12845</name>
</gene>
<feature type="domain" description="Flagellar hook protein FlgE/F/G-like D1" evidence="9">
    <location>
        <begin position="84"/>
        <end position="131"/>
    </location>
</feature>
<dbReference type="GO" id="GO:0009424">
    <property type="term" value="C:bacterial-type flagellum hook"/>
    <property type="evidence" value="ECO:0007669"/>
    <property type="project" value="TreeGrafter"/>
</dbReference>
<reference evidence="10 11" key="1">
    <citation type="submission" date="2018-11" db="EMBL/GenBank/DDBJ databases">
        <title>Pseudaminobacter arsenicus sp. nov., an arsenic-resistant bacterium isolated from arsenic-rich aquifers.</title>
        <authorList>
            <person name="Mu Y."/>
        </authorList>
    </citation>
    <scope>NUCLEOTIDE SEQUENCE [LARGE SCALE GENOMIC DNA]</scope>
    <source>
        <strain evidence="10 11">CB3</strain>
    </source>
</reference>
<keyword evidence="10" id="KW-0282">Flagellum</keyword>
<comment type="function">
    <text evidence="5">A flexible structure which links the flagellar filament to the drive apparatus in the basal body.</text>
</comment>
<dbReference type="RefSeq" id="WP_128627125.1">
    <property type="nucleotide sequence ID" value="NZ_RKST01000011.1"/>
</dbReference>
<dbReference type="PANTHER" id="PTHR30435">
    <property type="entry name" value="FLAGELLAR PROTEIN"/>
    <property type="match status" value="1"/>
</dbReference>
<dbReference type="EMBL" id="RKST01000011">
    <property type="protein sequence ID" value="RUM97533.1"/>
    <property type="molecule type" value="Genomic_DNA"/>
</dbReference>
<accession>A0A432V625</accession>
<feature type="domain" description="Flagellar basal body rod protein N-terminal" evidence="6">
    <location>
        <begin position="7"/>
        <end position="37"/>
    </location>
</feature>
<dbReference type="Pfam" id="PF00460">
    <property type="entry name" value="Flg_bb_rod"/>
    <property type="match status" value="1"/>
</dbReference>
<keyword evidence="11" id="KW-1185">Reference proteome</keyword>
<evidence type="ECO:0000256" key="4">
    <source>
        <dbReference type="ARBA" id="ARBA00023143"/>
    </source>
</evidence>
<protein>
    <recommendedName>
        <fullName evidence="3 5">Flagellar hook protein FlgE</fullName>
    </recommendedName>
</protein>
<comment type="subcellular location">
    <subcellularLocation>
        <location evidence="1 5">Bacterial flagellum basal body</location>
    </subcellularLocation>
</comment>
<dbReference type="OrthoDB" id="8372879at2"/>
<dbReference type="GO" id="GO:0005829">
    <property type="term" value="C:cytosol"/>
    <property type="evidence" value="ECO:0007669"/>
    <property type="project" value="TreeGrafter"/>
</dbReference>
<dbReference type="InterPro" id="IPR010930">
    <property type="entry name" value="Flg_bb/hook_C_dom"/>
</dbReference>
<dbReference type="PROSITE" id="PS00588">
    <property type="entry name" value="FLAGELLA_BB_ROD"/>
    <property type="match status" value="1"/>
</dbReference>
<dbReference type="InterPro" id="IPR001444">
    <property type="entry name" value="Flag_bb_rod_N"/>
</dbReference>
<dbReference type="PANTHER" id="PTHR30435:SF1">
    <property type="entry name" value="FLAGELLAR HOOK PROTEIN FLGE"/>
    <property type="match status" value="1"/>
</dbReference>
<comment type="caution">
    <text evidence="10">The sequence shown here is derived from an EMBL/GenBank/DDBJ whole genome shotgun (WGS) entry which is preliminary data.</text>
</comment>
<dbReference type="GO" id="GO:0071978">
    <property type="term" value="P:bacterial-type flagellum-dependent swarming motility"/>
    <property type="evidence" value="ECO:0007669"/>
    <property type="project" value="TreeGrafter"/>
</dbReference>
<evidence type="ECO:0000259" key="7">
    <source>
        <dbReference type="Pfam" id="PF06429"/>
    </source>
</evidence>
<dbReference type="InterPro" id="IPR019776">
    <property type="entry name" value="Flagellar_basal_body_rod_CS"/>
</dbReference>
<evidence type="ECO:0000259" key="8">
    <source>
        <dbReference type="Pfam" id="PF07559"/>
    </source>
</evidence>
<organism evidence="10 11">
    <name type="scientific">Borborobacter arsenicus</name>
    <dbReference type="NCBI Taxonomy" id="1851146"/>
    <lineage>
        <taxon>Bacteria</taxon>
        <taxon>Pseudomonadati</taxon>
        <taxon>Pseudomonadota</taxon>
        <taxon>Alphaproteobacteria</taxon>
        <taxon>Hyphomicrobiales</taxon>
        <taxon>Phyllobacteriaceae</taxon>
        <taxon>Borborobacter</taxon>
    </lineage>
</organism>
<evidence type="ECO:0000256" key="3">
    <source>
        <dbReference type="ARBA" id="ARBA00019015"/>
    </source>
</evidence>
<dbReference type="InterPro" id="IPR053967">
    <property type="entry name" value="LlgE_F_G-like_D1"/>
</dbReference>
<dbReference type="InterPro" id="IPR037925">
    <property type="entry name" value="FlgE/F/G-like"/>
</dbReference>
<dbReference type="InterPro" id="IPR037058">
    <property type="entry name" value="Falgellar_hook_FlgE_sf"/>
</dbReference>
<feature type="domain" description="Flagellar basal-body/hook protein C-terminal" evidence="7">
    <location>
        <begin position="394"/>
        <end position="438"/>
    </location>
</feature>
<dbReference type="Gene3D" id="2.60.98.20">
    <property type="entry name" value="Flagellar hook protein FlgE"/>
    <property type="match status" value="1"/>
</dbReference>
<dbReference type="Pfam" id="PF06429">
    <property type="entry name" value="Flg_bbr_C"/>
    <property type="match status" value="1"/>
</dbReference>
<evidence type="ECO:0000256" key="5">
    <source>
        <dbReference type="RuleBase" id="RU362116"/>
    </source>
</evidence>
<dbReference type="InterPro" id="IPR020013">
    <property type="entry name" value="Flagellar_FlgE/F/G"/>
</dbReference>
<evidence type="ECO:0000259" key="6">
    <source>
        <dbReference type="Pfam" id="PF00460"/>
    </source>
</evidence>
<evidence type="ECO:0000313" key="11">
    <source>
        <dbReference type="Proteomes" id="UP000281647"/>
    </source>
</evidence>
<evidence type="ECO:0000313" key="10">
    <source>
        <dbReference type="EMBL" id="RUM97533.1"/>
    </source>
</evidence>
<dbReference type="AlphaFoldDB" id="A0A432V625"/>
<dbReference type="NCBIfam" id="TIGR03506">
    <property type="entry name" value="FlgEFG_subfam"/>
    <property type="match status" value="1"/>
</dbReference>
<dbReference type="GO" id="GO:0009425">
    <property type="term" value="C:bacterial-type flagellum basal body"/>
    <property type="evidence" value="ECO:0007669"/>
    <property type="project" value="UniProtKB-SubCell"/>
</dbReference>
<keyword evidence="4 5" id="KW-0975">Bacterial flagellum</keyword>
<name>A0A432V625_9HYPH</name>
<evidence type="ECO:0000256" key="1">
    <source>
        <dbReference type="ARBA" id="ARBA00004117"/>
    </source>
</evidence>
<evidence type="ECO:0000259" key="9">
    <source>
        <dbReference type="Pfam" id="PF22692"/>
    </source>
</evidence>
<dbReference type="Pfam" id="PF22692">
    <property type="entry name" value="LlgE_F_G_D1"/>
    <property type="match status" value="1"/>
</dbReference>
<dbReference type="InterPro" id="IPR011491">
    <property type="entry name" value="FlgE_D2"/>
</dbReference>
<comment type="similarity">
    <text evidence="2 5">Belongs to the flagella basal body rod proteins family.</text>
</comment>